<dbReference type="EMBL" id="CP001808">
    <property type="protein sequence ID" value="ACY49750.1"/>
    <property type="molecule type" value="Genomic_DNA"/>
</dbReference>
<feature type="region of interest" description="Disordered" evidence="1">
    <location>
        <begin position="1"/>
        <end position="45"/>
    </location>
</feature>
<feature type="compositionally biased region" description="Basic and acidic residues" evidence="1">
    <location>
        <begin position="8"/>
        <end position="25"/>
    </location>
</feature>
<sequence>MARRKKAQREALNDVRDFRHAEARRKNNPPAGAAPTYEARERRTESDPQLVWAGKAEHTSFEVDVVSLHIHERISTSAILRAVQRPEPMQLDLFGETPLPADQEVQFYKHEVGWANRLVLGDSLLIMNSQFTPLTPQTGMNGARQAHLPPPTMQLPAPQQVRKTPGREAGPLKQGLRR</sequence>
<proteinExistence type="predicted"/>
<gene>
    <name evidence="2" type="ordered locus">Rmar_2888</name>
</gene>
<evidence type="ECO:0000256" key="1">
    <source>
        <dbReference type="SAM" id="MobiDB-lite"/>
    </source>
</evidence>
<dbReference type="Proteomes" id="UP000002221">
    <property type="component" value="Plasmid pRMAR01"/>
</dbReference>
<keyword evidence="3" id="KW-1185">Reference proteome</keyword>
<evidence type="ECO:0000313" key="3">
    <source>
        <dbReference type="Proteomes" id="UP000002221"/>
    </source>
</evidence>
<dbReference type="OrthoDB" id="1273118at2"/>
<keyword evidence="2" id="KW-0614">Plasmid</keyword>
<dbReference type="HOGENOM" id="CLU_1509464_0_0_10"/>
<dbReference type="KEGG" id="rmr:Rmar_2888"/>
<name>D0MKT6_RHOM4</name>
<dbReference type="eggNOG" id="COG2189">
    <property type="taxonomic scope" value="Bacteria"/>
</dbReference>
<protein>
    <submittedName>
        <fullName evidence="2">Uncharacterized protein</fullName>
    </submittedName>
</protein>
<organism evidence="2 3">
    <name type="scientific">Rhodothermus marinus (strain ATCC 43812 / DSM 4252 / R-10)</name>
    <name type="common">Rhodothermus obamensis</name>
    <dbReference type="NCBI Taxonomy" id="518766"/>
    <lineage>
        <taxon>Bacteria</taxon>
        <taxon>Pseudomonadati</taxon>
        <taxon>Rhodothermota</taxon>
        <taxon>Rhodothermia</taxon>
        <taxon>Rhodothermales</taxon>
        <taxon>Rhodothermaceae</taxon>
        <taxon>Rhodothermus</taxon>
    </lineage>
</organism>
<geneLocation type="plasmid" evidence="2 3">
    <name>pRMAR01</name>
</geneLocation>
<evidence type="ECO:0000313" key="2">
    <source>
        <dbReference type="EMBL" id="ACY49750.1"/>
    </source>
</evidence>
<dbReference type="AlphaFoldDB" id="D0MKT6"/>
<dbReference type="RefSeq" id="WP_012845360.1">
    <property type="nucleotide sequence ID" value="NC_013502.1"/>
</dbReference>
<dbReference type="REBASE" id="22981">
    <property type="entry name" value="M.Rma4252ORF2888P"/>
</dbReference>
<feature type="region of interest" description="Disordered" evidence="1">
    <location>
        <begin position="136"/>
        <end position="178"/>
    </location>
</feature>
<reference evidence="2 3" key="1">
    <citation type="journal article" date="2009" name="Stand. Genomic Sci.">
        <title>Complete genome sequence of Rhodothermus marinus type strain (R-10).</title>
        <authorList>
            <person name="Nolan M."/>
            <person name="Tindall B.J."/>
            <person name="Pomrenke H."/>
            <person name="Lapidus A."/>
            <person name="Copeland A."/>
            <person name="Glavina Del Rio T."/>
            <person name="Lucas S."/>
            <person name="Chen F."/>
            <person name="Tice H."/>
            <person name="Cheng J.F."/>
            <person name="Saunders E."/>
            <person name="Han C."/>
            <person name="Bruce D."/>
            <person name="Goodwin L."/>
            <person name="Chain P."/>
            <person name="Pitluck S."/>
            <person name="Ovchinikova G."/>
            <person name="Pati A."/>
            <person name="Ivanova N."/>
            <person name="Mavromatis K."/>
            <person name="Chen A."/>
            <person name="Palaniappan K."/>
            <person name="Land M."/>
            <person name="Hauser L."/>
            <person name="Chang Y.J."/>
            <person name="Jeffries C.D."/>
            <person name="Brettin T."/>
            <person name="Goker M."/>
            <person name="Bristow J."/>
            <person name="Eisen J.A."/>
            <person name="Markowitz V."/>
            <person name="Hugenholtz P."/>
            <person name="Kyrpides N.C."/>
            <person name="Klenk H.P."/>
            <person name="Detter J.C."/>
        </authorList>
    </citation>
    <scope>NUCLEOTIDE SEQUENCE [LARGE SCALE GENOMIC DNA]</scope>
    <source>
        <strain evidence="3">ATCC 43812 / DSM 4252 / R-10</strain>
        <plasmid evidence="2">pRMAR01</plasmid>
    </source>
</reference>
<accession>D0MKT6</accession>